<accession>A0A1I2FIA9</accession>
<reference evidence="1 2" key="1">
    <citation type="submission" date="2016-10" db="EMBL/GenBank/DDBJ databases">
        <authorList>
            <person name="de Groot N.N."/>
        </authorList>
    </citation>
    <scope>NUCLEOTIDE SEQUENCE [LARGE SCALE GENOMIC DNA]</scope>
    <source>
        <strain evidence="1 2">ATCC 51969</strain>
    </source>
</reference>
<protein>
    <submittedName>
        <fullName evidence="1">Uncharacterized protein</fullName>
    </submittedName>
</protein>
<dbReference type="EMBL" id="FONS01000004">
    <property type="protein sequence ID" value="SFF04171.1"/>
    <property type="molecule type" value="Genomic_DNA"/>
</dbReference>
<proteinExistence type="predicted"/>
<gene>
    <name evidence="1" type="ORF">SAMN03003324_02211</name>
</gene>
<dbReference type="Proteomes" id="UP000183129">
    <property type="component" value="Unassembled WGS sequence"/>
</dbReference>
<evidence type="ECO:0000313" key="1">
    <source>
        <dbReference type="EMBL" id="SFF04171.1"/>
    </source>
</evidence>
<sequence>MLNPISIRNTIYRRVLVNRLVDVPGATTTVASIIAEGDVLNSESKAWYVEKDGPVLNST</sequence>
<organism evidence="1 2">
    <name type="scientific">Pedobacter antarcticus</name>
    <dbReference type="NCBI Taxonomy" id="34086"/>
    <lineage>
        <taxon>Bacteria</taxon>
        <taxon>Pseudomonadati</taxon>
        <taxon>Bacteroidota</taxon>
        <taxon>Sphingobacteriia</taxon>
        <taxon>Sphingobacteriales</taxon>
        <taxon>Sphingobacteriaceae</taxon>
        <taxon>Pedobacter</taxon>
    </lineage>
</organism>
<evidence type="ECO:0000313" key="2">
    <source>
        <dbReference type="Proteomes" id="UP000183129"/>
    </source>
</evidence>
<name>A0A1I2FIA9_9SPHI</name>
<dbReference type="AlphaFoldDB" id="A0A1I2FIA9"/>